<evidence type="ECO:0000313" key="1">
    <source>
        <dbReference type="EMBL" id="MCZ4282617.1"/>
    </source>
</evidence>
<organism evidence="1 2">
    <name type="scientific">Kiloniella laminariae</name>
    <dbReference type="NCBI Taxonomy" id="454162"/>
    <lineage>
        <taxon>Bacteria</taxon>
        <taxon>Pseudomonadati</taxon>
        <taxon>Pseudomonadota</taxon>
        <taxon>Alphaproteobacteria</taxon>
        <taxon>Rhodospirillales</taxon>
        <taxon>Kiloniellaceae</taxon>
        <taxon>Kiloniella</taxon>
    </lineage>
</organism>
<evidence type="ECO:0000313" key="2">
    <source>
        <dbReference type="Proteomes" id="UP001069802"/>
    </source>
</evidence>
<dbReference type="RefSeq" id="WP_269424763.1">
    <property type="nucleotide sequence ID" value="NZ_JAPWGY010000009.1"/>
</dbReference>
<dbReference type="Proteomes" id="UP001069802">
    <property type="component" value="Unassembled WGS sequence"/>
</dbReference>
<dbReference type="PANTHER" id="PTHR21192:SF2">
    <property type="entry name" value="NADH DEHYDROGENASE [UBIQUINONE] 1 ALPHA SUBCOMPLEX ASSEMBLY FACTOR 3"/>
    <property type="match status" value="1"/>
</dbReference>
<dbReference type="InterPro" id="IPR036748">
    <property type="entry name" value="MTH938-like_sf"/>
</dbReference>
<gene>
    <name evidence="1" type="ORF">O4H49_17660</name>
</gene>
<proteinExistence type="predicted"/>
<accession>A0ABT4LNF5</accession>
<keyword evidence="2" id="KW-1185">Reference proteome</keyword>
<comment type="caution">
    <text evidence="1">The sequence shown here is derived from an EMBL/GenBank/DDBJ whole genome shotgun (WGS) entry which is preliminary data.</text>
</comment>
<name>A0ABT4LNF5_9PROT</name>
<dbReference type="Pfam" id="PF04430">
    <property type="entry name" value="DUF498"/>
    <property type="match status" value="1"/>
</dbReference>
<dbReference type="PANTHER" id="PTHR21192">
    <property type="entry name" value="NUCLEAR PROTEIN E3-3"/>
    <property type="match status" value="1"/>
</dbReference>
<dbReference type="CDD" id="cd00248">
    <property type="entry name" value="Mth938-like"/>
    <property type="match status" value="1"/>
</dbReference>
<reference evidence="1" key="1">
    <citation type="submission" date="2022-12" db="EMBL/GenBank/DDBJ databases">
        <title>Bacterial isolates from different developmental stages of Nematostella vectensis.</title>
        <authorList>
            <person name="Fraune S."/>
        </authorList>
    </citation>
    <scope>NUCLEOTIDE SEQUENCE</scope>
    <source>
        <strain evidence="1">G21630-S1</strain>
    </source>
</reference>
<dbReference type="InterPro" id="IPR007523">
    <property type="entry name" value="NDUFAF3/AAMDC"/>
</dbReference>
<dbReference type="Gene3D" id="3.40.1230.10">
    <property type="entry name" value="MTH938-like"/>
    <property type="match status" value="1"/>
</dbReference>
<sequence>MEVSLQIPEGSQIIEKYGDGRFQINGQYHDGSVFVMPEKTRKWQVSDFSELTEESFDSFVELAGEIEVLLVGCGGKVEFLSPAFRQRLRDKGLVIEAMATGAACRTYNVLLSEGRKVAAALIAIS</sequence>
<dbReference type="SUPFAM" id="SSF64076">
    <property type="entry name" value="MTH938-like"/>
    <property type="match status" value="1"/>
</dbReference>
<protein>
    <submittedName>
        <fullName evidence="1">Mth938-like domain-containing protein</fullName>
    </submittedName>
</protein>
<dbReference type="EMBL" id="JAPWGY010000009">
    <property type="protein sequence ID" value="MCZ4282617.1"/>
    <property type="molecule type" value="Genomic_DNA"/>
</dbReference>